<reference evidence="3" key="1">
    <citation type="submission" date="2017-04" db="EMBL/GenBank/DDBJ databases">
        <authorList>
            <person name="Varghese N."/>
            <person name="Submissions S."/>
        </authorList>
    </citation>
    <scope>NUCLEOTIDE SEQUENCE [LARGE SCALE GENOMIC DNA]</scope>
</reference>
<dbReference type="GO" id="GO:0044877">
    <property type="term" value="F:protein-containing complex binding"/>
    <property type="evidence" value="ECO:0007669"/>
    <property type="project" value="TreeGrafter"/>
</dbReference>
<dbReference type="AlphaFoldDB" id="A0A1Y6F775"/>
<gene>
    <name evidence="2" type="ORF">SAMN06297468_1587</name>
</gene>
<dbReference type="Gene3D" id="3.40.50.720">
    <property type="entry name" value="NAD(P)-binding Rossmann-like Domain"/>
    <property type="match status" value="1"/>
</dbReference>
<sequence>MARKHPLNEKLVTVFGGSGFLGNYVAQALLERGARLRIASRNPEKSFSLKPLANLGQLQFARCDITNERSVAAAISGADVVVNLVGSFEGNLKKIMGEAAGTMARLASEEGADAFVQVSAIGADIESETGYASAKALGENLVREAFPKATIIRPSIIFGKDDNFLNMFAQLIQLFPVLPVFGPDARLQCVFVDDVAEAIARAAAEPESHGGKTYELGGPETLTMMDINRRIADAQGRKRRFIPMPDAASSTFAALPLTPMSTDQWSLLKQGSVASGDYPGFEKFGIDPKPLGLFLDKWMVRYRKHGRFGASPLGAAS</sequence>
<name>A0A1Y6F775_9SPHN</name>
<evidence type="ECO:0000313" key="2">
    <source>
        <dbReference type="EMBL" id="SMQ69391.1"/>
    </source>
</evidence>
<dbReference type="InterPro" id="IPR001509">
    <property type="entry name" value="Epimerase_deHydtase"/>
</dbReference>
<proteinExistence type="predicted"/>
<dbReference type="EMBL" id="FXWG01000002">
    <property type="protein sequence ID" value="SMQ69391.1"/>
    <property type="molecule type" value="Genomic_DNA"/>
</dbReference>
<feature type="domain" description="NAD-dependent epimerase/dehydratase" evidence="1">
    <location>
        <begin position="12"/>
        <end position="217"/>
    </location>
</feature>
<dbReference type="RefSeq" id="WP_086437485.1">
    <property type="nucleotide sequence ID" value="NZ_FXWG01000002.1"/>
</dbReference>
<accession>A0A1Y6F775</accession>
<dbReference type="InterPro" id="IPR051207">
    <property type="entry name" value="ComplexI_NDUFA9_subunit"/>
</dbReference>
<dbReference type="OrthoDB" id="9776313at2"/>
<protein>
    <submittedName>
        <fullName evidence="2">NADH dehydrogenase</fullName>
    </submittedName>
</protein>
<dbReference type="SUPFAM" id="SSF51735">
    <property type="entry name" value="NAD(P)-binding Rossmann-fold domains"/>
    <property type="match status" value="1"/>
</dbReference>
<evidence type="ECO:0000313" key="3">
    <source>
        <dbReference type="Proteomes" id="UP000194420"/>
    </source>
</evidence>
<dbReference type="Proteomes" id="UP000194420">
    <property type="component" value="Unassembled WGS sequence"/>
</dbReference>
<dbReference type="PANTHER" id="PTHR12126">
    <property type="entry name" value="NADH-UBIQUINONE OXIDOREDUCTASE 39 KDA SUBUNIT-RELATED"/>
    <property type="match status" value="1"/>
</dbReference>
<organism evidence="2 3">
    <name type="scientific">Altererythrobacter xiamenensis</name>
    <dbReference type="NCBI Taxonomy" id="1316679"/>
    <lineage>
        <taxon>Bacteria</taxon>
        <taxon>Pseudomonadati</taxon>
        <taxon>Pseudomonadota</taxon>
        <taxon>Alphaproteobacteria</taxon>
        <taxon>Sphingomonadales</taxon>
        <taxon>Erythrobacteraceae</taxon>
        <taxon>Altererythrobacter</taxon>
    </lineage>
</organism>
<dbReference type="CDD" id="cd05271">
    <property type="entry name" value="NDUFA9_like_SDR_a"/>
    <property type="match status" value="1"/>
</dbReference>
<dbReference type="InterPro" id="IPR036291">
    <property type="entry name" value="NAD(P)-bd_dom_sf"/>
</dbReference>
<evidence type="ECO:0000259" key="1">
    <source>
        <dbReference type="Pfam" id="PF01370"/>
    </source>
</evidence>
<dbReference type="Pfam" id="PF01370">
    <property type="entry name" value="Epimerase"/>
    <property type="match status" value="1"/>
</dbReference>
<dbReference type="PANTHER" id="PTHR12126:SF11">
    <property type="entry name" value="NADH DEHYDROGENASE [UBIQUINONE] 1 ALPHA SUBCOMPLEX SUBUNIT 9, MITOCHONDRIAL"/>
    <property type="match status" value="1"/>
</dbReference>
<keyword evidence="3" id="KW-1185">Reference proteome</keyword>